<dbReference type="RefSeq" id="WP_147741697.1">
    <property type="nucleotide sequence ID" value="NZ_VRUR01000001.1"/>
</dbReference>
<keyword evidence="1" id="KW-0812">Transmembrane</keyword>
<comment type="caution">
    <text evidence="2">The sequence shown here is derived from an EMBL/GenBank/DDBJ whole genome shotgun (WGS) entry which is preliminary data.</text>
</comment>
<dbReference type="InterPro" id="IPR045625">
    <property type="entry name" value="DUF6427"/>
</dbReference>
<dbReference type="EMBL" id="VRUR01000001">
    <property type="protein sequence ID" value="TXN37611.1"/>
    <property type="molecule type" value="Genomic_DNA"/>
</dbReference>
<keyword evidence="3" id="KW-1185">Reference proteome</keyword>
<feature type="transmembrane region" description="Helical" evidence="1">
    <location>
        <begin position="37"/>
        <end position="59"/>
    </location>
</feature>
<dbReference type="Proteomes" id="UP000321456">
    <property type="component" value="Unassembled WGS sequence"/>
</dbReference>
<feature type="transmembrane region" description="Helical" evidence="1">
    <location>
        <begin position="125"/>
        <end position="153"/>
    </location>
</feature>
<feature type="transmembrane region" description="Helical" evidence="1">
    <location>
        <begin position="71"/>
        <end position="91"/>
    </location>
</feature>
<name>A0A5C8V766_9FLAO</name>
<proteinExistence type="predicted"/>
<dbReference type="AlphaFoldDB" id="A0A5C8V766"/>
<feature type="transmembrane region" description="Helical" evidence="1">
    <location>
        <begin position="208"/>
        <end position="227"/>
    </location>
</feature>
<feature type="transmembrane region" description="Helical" evidence="1">
    <location>
        <begin position="12"/>
        <end position="31"/>
    </location>
</feature>
<organism evidence="2 3">
    <name type="scientific">Flagellimonas hymeniacidonis</name>
    <dbReference type="NCBI Taxonomy" id="2603628"/>
    <lineage>
        <taxon>Bacteria</taxon>
        <taxon>Pseudomonadati</taxon>
        <taxon>Bacteroidota</taxon>
        <taxon>Flavobacteriia</taxon>
        <taxon>Flavobacteriales</taxon>
        <taxon>Flavobacteriaceae</taxon>
        <taxon>Flagellimonas</taxon>
    </lineage>
</organism>
<accession>A0A5C8V766</accession>
<feature type="transmembrane region" description="Helical" evidence="1">
    <location>
        <begin position="292"/>
        <end position="308"/>
    </location>
</feature>
<evidence type="ECO:0000256" key="1">
    <source>
        <dbReference type="SAM" id="Phobius"/>
    </source>
</evidence>
<dbReference type="Pfam" id="PF19992">
    <property type="entry name" value="DUF6427"/>
    <property type="match status" value="1"/>
</dbReference>
<evidence type="ECO:0000313" key="2">
    <source>
        <dbReference type="EMBL" id="TXN37611.1"/>
    </source>
</evidence>
<feature type="transmembrane region" description="Helical" evidence="1">
    <location>
        <begin position="165"/>
        <end position="188"/>
    </location>
</feature>
<sequence>MISSFFGKTKPINYIVLSVFLSFFYGMFLFLGSERNINVDVLPLELLTLTVLLFSIYLISRIVRVEKVTDLSSFAILFFVLLLVAFSNVLIDKNGIFTNFFVLLAVWRLLSIKSIKNVKHKIFDASFLICVASFFYDWALVFLILVFVVINIYDRKTTKNWMVPIAAIISVFILSFAIFKLYDMLHFYREHYRFSLGLLNTNFPSQPGITKLIIYASLILLVTFLVFLKVRKKGGGKLLPLRIIFLTFLIGLFISLFESMDSSLLLLTFFPAAVFLTNYLEAIKKARLKEAVIVISVLLSFLVFALELNP</sequence>
<feature type="transmembrane region" description="Helical" evidence="1">
    <location>
        <begin position="263"/>
        <end position="280"/>
    </location>
</feature>
<keyword evidence="1" id="KW-1133">Transmembrane helix</keyword>
<evidence type="ECO:0000313" key="3">
    <source>
        <dbReference type="Proteomes" id="UP000321456"/>
    </source>
</evidence>
<gene>
    <name evidence="2" type="ORF">FVB32_04805</name>
</gene>
<protein>
    <submittedName>
        <fullName evidence="2">Uncharacterized protein</fullName>
    </submittedName>
</protein>
<reference evidence="2 3" key="1">
    <citation type="submission" date="2019-08" db="EMBL/GenBank/DDBJ databases">
        <title>Professor.</title>
        <authorList>
            <person name="Park J.S."/>
        </authorList>
    </citation>
    <scope>NUCLEOTIDE SEQUENCE [LARGE SCALE GENOMIC DNA]</scope>
    <source>
        <strain evidence="2 3">176CP5-101</strain>
    </source>
</reference>
<feature type="transmembrane region" description="Helical" evidence="1">
    <location>
        <begin position="239"/>
        <end position="257"/>
    </location>
</feature>
<keyword evidence="1" id="KW-0472">Membrane</keyword>